<feature type="compositionally biased region" description="Low complexity" evidence="2">
    <location>
        <begin position="849"/>
        <end position="873"/>
    </location>
</feature>
<sequence>MATSLPWSVKGVDPRTRDAAKAAARRAGMTLGEWLDFKIRDEDGAEQPAPPPEQLDIAALSERLAKLSQGQMDTSPQEAFSAPPKAVRAVPSRNEIDAVITQAASAERLTRESSAKTAGALDSIARWIEKTENRISSGERAAAERQERATSVIAEAIKTMGERIVDIERKTAEAQRAPVQPEQAPRLAFSRDGLAAAVTDIRTRQRALDEDPASRSSTIPGSATIPESRIPESRISALRDDLRELSARIAPASARAEPTYPPMRATAVRQEAQPAQREPQLGQIEAMLAELGSRLDRLDKRDRLEPIMKPLARIESEVSRLSQDRSGGGYQRFEQEIAHLAAKVDALAARGGDRTILAPVLHDIAELRDLLEAGSGDKRLEDLSQQVSSLSFEMGRLRDAQPDGRELRGLSMAIEDVRNAVFSDRAQDRQADTAPMAALSRQIEALAIKLEDLGDRRPAGELEDRIDALQQHIESLVEQGPAAVTRQIEALAGRIETLAASSNLTQLVNEGKSVQVAQVDLRPVEDMLRSLAEKIDEAGSPGAGSEAFDALEQQISGIATRLDAAAATRSAETGMERTLQDLVVHLRSLREETAAERAQRAAIAEMASTVAPASGIAELSSLMSGLRDTHVSSGRQTQDAIGAVHQTLETIISRLSSLEAELLAERQGAAPRPVIPPRAAASVRPSAPQVARSPEPMAGMSVAAGDRFVAEMPGSTKVEVTAAPAAATPVAGGIPSLDLPLEPGSGRPRTDAALAGGHDAQSIRQNLIAAARRSAKAASEAASGAPAPAAEPTKNAGRLKEIMEKRKRPLLLGLAALVLAMGTAHIVTGALKGDKTKPAGNEATQSLIAPSATPPEAATDAAPAKPAKDQASALPPTAPGPEATSVAAAETTSSTSQPSSTQPLSAQALSTPPLPAQIAPAVTPPPAVTSEPVLAATGIGELPAGLGSAGLRKAALDGNARAVYELASRAADGPAATRDLKLALRLFERAAVAGLPPAQFRLGNMFEKGTGTTRDIALARVWYMRAAERGNAKAMHNLAVLHAEGISGKPDYATATEWFRRAAELGVRDSQYNLAVLLGRGLGAPADLSQSYVWFSVAAGQGDEDAGRKRDEVAQRLTPADLATAKSEAGSWKPKALDAAANEVVAPAKGWDVTPTAEAKKPAKPARS</sequence>
<dbReference type="SUPFAM" id="SSF81901">
    <property type="entry name" value="HCP-like"/>
    <property type="match status" value="1"/>
</dbReference>
<feature type="region of interest" description="Disordered" evidence="2">
    <location>
        <begin position="779"/>
        <end position="799"/>
    </location>
</feature>
<feature type="compositionally biased region" description="Low complexity" evidence="2">
    <location>
        <begin position="673"/>
        <end position="691"/>
    </location>
</feature>
<feature type="region of interest" description="Disordered" evidence="2">
    <location>
        <begin position="1147"/>
        <end position="1168"/>
    </location>
</feature>
<feature type="region of interest" description="Disordered" evidence="2">
    <location>
        <begin position="846"/>
        <end position="925"/>
    </location>
</feature>
<dbReference type="PANTHER" id="PTHR43628:SF1">
    <property type="entry name" value="CHITIN SYNTHASE REGULATORY FACTOR 2-RELATED"/>
    <property type="match status" value="1"/>
</dbReference>
<dbReference type="SMART" id="SM00671">
    <property type="entry name" value="SEL1"/>
    <property type="match status" value="4"/>
</dbReference>
<dbReference type="Proteomes" id="UP000236743">
    <property type="component" value="Unassembled WGS sequence"/>
</dbReference>
<dbReference type="OrthoDB" id="5295703at2"/>
<dbReference type="InterPro" id="IPR052945">
    <property type="entry name" value="Mitotic_Regulator"/>
</dbReference>
<accession>A0A1H5T3H6</accession>
<feature type="coiled-coil region" evidence="1">
    <location>
        <begin position="436"/>
        <end position="479"/>
    </location>
</feature>
<keyword evidence="1" id="KW-0175">Coiled coil</keyword>
<keyword evidence="4" id="KW-1185">Reference proteome</keyword>
<protein>
    <submittedName>
        <fullName evidence="3">Localization factor PodJL</fullName>
    </submittedName>
</protein>
<dbReference type="InterPro" id="IPR006597">
    <property type="entry name" value="Sel1-like"/>
</dbReference>
<feature type="compositionally biased region" description="Low complexity" evidence="2">
    <location>
        <begin position="881"/>
        <end position="908"/>
    </location>
</feature>
<dbReference type="PANTHER" id="PTHR43628">
    <property type="entry name" value="ACTIVATOR OF C KINASE PROTEIN 1-RELATED"/>
    <property type="match status" value="1"/>
</dbReference>
<feature type="compositionally biased region" description="Polar residues" evidence="2">
    <location>
        <begin position="68"/>
        <end position="78"/>
    </location>
</feature>
<evidence type="ECO:0000256" key="1">
    <source>
        <dbReference type="SAM" id="Coils"/>
    </source>
</evidence>
<dbReference type="Pfam" id="PF08238">
    <property type="entry name" value="Sel1"/>
    <property type="match status" value="4"/>
</dbReference>
<feature type="region of interest" description="Disordered" evidence="2">
    <location>
        <begin position="60"/>
        <end position="88"/>
    </location>
</feature>
<organism evidence="3 4">
    <name type="scientific">Bosea lathyri</name>
    <dbReference type="NCBI Taxonomy" id="1036778"/>
    <lineage>
        <taxon>Bacteria</taxon>
        <taxon>Pseudomonadati</taxon>
        <taxon>Pseudomonadota</taxon>
        <taxon>Alphaproteobacteria</taxon>
        <taxon>Hyphomicrobiales</taxon>
        <taxon>Boseaceae</taxon>
        <taxon>Bosea</taxon>
    </lineage>
</organism>
<evidence type="ECO:0000313" key="4">
    <source>
        <dbReference type="Proteomes" id="UP000236743"/>
    </source>
</evidence>
<proteinExistence type="predicted"/>
<dbReference type="InterPro" id="IPR011990">
    <property type="entry name" value="TPR-like_helical_dom_sf"/>
</dbReference>
<dbReference type="Gene3D" id="1.25.40.10">
    <property type="entry name" value="Tetratricopeptide repeat domain"/>
    <property type="match status" value="1"/>
</dbReference>
<reference evidence="3 4" key="1">
    <citation type="submission" date="2016-10" db="EMBL/GenBank/DDBJ databases">
        <authorList>
            <person name="de Groot N.N."/>
        </authorList>
    </citation>
    <scope>NUCLEOTIDE SEQUENCE [LARGE SCALE GENOMIC DNA]</scope>
    <source>
        <strain evidence="3 4">DSM 26656</strain>
    </source>
</reference>
<feature type="region of interest" description="Disordered" evidence="2">
    <location>
        <begin position="729"/>
        <end position="758"/>
    </location>
</feature>
<feature type="region of interest" description="Disordered" evidence="2">
    <location>
        <begin position="673"/>
        <end position="696"/>
    </location>
</feature>
<dbReference type="AlphaFoldDB" id="A0A1H5T3H6"/>
<evidence type="ECO:0000313" key="3">
    <source>
        <dbReference type="EMBL" id="SEF57315.1"/>
    </source>
</evidence>
<feature type="compositionally biased region" description="Low complexity" evidence="2">
    <location>
        <begin position="779"/>
        <end position="792"/>
    </location>
</feature>
<dbReference type="EMBL" id="FNUY01000001">
    <property type="protein sequence ID" value="SEF57315.1"/>
    <property type="molecule type" value="Genomic_DNA"/>
</dbReference>
<feature type="region of interest" description="Disordered" evidence="2">
    <location>
        <begin position="1"/>
        <end position="24"/>
    </location>
</feature>
<evidence type="ECO:0000256" key="2">
    <source>
        <dbReference type="SAM" id="MobiDB-lite"/>
    </source>
</evidence>
<dbReference type="RefSeq" id="WP_146071252.1">
    <property type="nucleotide sequence ID" value="NZ_FNUY01000001.1"/>
</dbReference>
<gene>
    <name evidence="3" type="ORF">SAMN04488115_101510</name>
</gene>
<name>A0A1H5T3H6_9HYPH</name>
<feature type="region of interest" description="Disordered" evidence="2">
    <location>
        <begin position="205"/>
        <end position="231"/>
    </location>
</feature>